<dbReference type="SMART" id="SM01178">
    <property type="entry name" value="DUF4217"/>
    <property type="match status" value="1"/>
</dbReference>
<dbReference type="EMBL" id="MU838997">
    <property type="protein sequence ID" value="KAK1772325.1"/>
    <property type="molecule type" value="Genomic_DNA"/>
</dbReference>
<dbReference type="InterPro" id="IPR014001">
    <property type="entry name" value="Helicase_ATP-bd"/>
</dbReference>
<dbReference type="SMART" id="SM00490">
    <property type="entry name" value="HELICc"/>
    <property type="match status" value="1"/>
</dbReference>
<evidence type="ECO:0000313" key="19">
    <source>
        <dbReference type="EMBL" id="KAK1772325.1"/>
    </source>
</evidence>
<evidence type="ECO:0000256" key="15">
    <source>
        <dbReference type="RuleBase" id="RU365068"/>
    </source>
</evidence>
<reference evidence="19" key="1">
    <citation type="submission" date="2023-06" db="EMBL/GenBank/DDBJ databases">
        <title>Genome-scale phylogeny and comparative genomics of the fungal order Sordariales.</title>
        <authorList>
            <consortium name="Lawrence Berkeley National Laboratory"/>
            <person name="Hensen N."/>
            <person name="Bonometti L."/>
            <person name="Westerberg I."/>
            <person name="Brannstrom I.O."/>
            <person name="Guillou S."/>
            <person name="Cros-Aarteil S."/>
            <person name="Calhoun S."/>
            <person name="Haridas S."/>
            <person name="Kuo A."/>
            <person name="Mondo S."/>
            <person name="Pangilinan J."/>
            <person name="Riley R."/>
            <person name="Labutti K."/>
            <person name="Andreopoulos B."/>
            <person name="Lipzen A."/>
            <person name="Chen C."/>
            <person name="Yanf M."/>
            <person name="Daum C."/>
            <person name="Ng V."/>
            <person name="Clum A."/>
            <person name="Steindorff A."/>
            <person name="Ohm R."/>
            <person name="Martin F."/>
            <person name="Silar P."/>
            <person name="Natvig D."/>
            <person name="Lalanne C."/>
            <person name="Gautier V."/>
            <person name="Ament-Velasquez S.L."/>
            <person name="Kruys A."/>
            <person name="Hutchinson M.I."/>
            <person name="Powell A.J."/>
            <person name="Barry K."/>
            <person name="Miller A.N."/>
            <person name="Grigoriev I.V."/>
            <person name="Debuchy R."/>
            <person name="Gladieux P."/>
            <person name="Thoren M.H."/>
            <person name="Johannesson H."/>
        </authorList>
    </citation>
    <scope>NUCLEOTIDE SEQUENCE</scope>
    <source>
        <strain evidence="19">8032-3</strain>
    </source>
</reference>
<keyword evidence="5 14" id="KW-0378">Hydrolase</keyword>
<dbReference type="Proteomes" id="UP001244011">
    <property type="component" value="Unassembled WGS sequence"/>
</dbReference>
<feature type="region of interest" description="Disordered" evidence="16">
    <location>
        <begin position="537"/>
        <end position="631"/>
    </location>
</feature>
<keyword evidence="10" id="KW-0539">Nucleus</keyword>
<evidence type="ECO:0000256" key="4">
    <source>
        <dbReference type="ARBA" id="ARBA00022741"/>
    </source>
</evidence>
<dbReference type="PROSITE" id="PS51194">
    <property type="entry name" value="HELICASE_CTER"/>
    <property type="match status" value="1"/>
</dbReference>
<gene>
    <name evidence="19" type="ORF">QBC33DRAFT_582926</name>
</gene>
<evidence type="ECO:0000256" key="12">
    <source>
        <dbReference type="ARBA" id="ARBA00038002"/>
    </source>
</evidence>
<accession>A0AAJ0C8X2</accession>
<evidence type="ECO:0000256" key="13">
    <source>
        <dbReference type="ARBA" id="ARBA00038757"/>
    </source>
</evidence>
<keyword evidence="9" id="KW-0175">Coiled coil</keyword>
<organism evidence="19 20">
    <name type="scientific">Phialemonium atrogriseum</name>
    <dbReference type="NCBI Taxonomy" id="1093897"/>
    <lineage>
        <taxon>Eukaryota</taxon>
        <taxon>Fungi</taxon>
        <taxon>Dikarya</taxon>
        <taxon>Ascomycota</taxon>
        <taxon>Pezizomycotina</taxon>
        <taxon>Sordariomycetes</taxon>
        <taxon>Sordariomycetidae</taxon>
        <taxon>Cephalothecales</taxon>
        <taxon>Cephalothecaceae</taxon>
        <taxon>Phialemonium</taxon>
    </lineage>
</organism>
<comment type="similarity">
    <text evidence="12">Belongs to the DEAD box helicase family. DDX55/SPB4 subfamily.</text>
</comment>
<dbReference type="Pfam" id="PF23681">
    <property type="entry name" value="CTT_SPB4"/>
    <property type="match status" value="1"/>
</dbReference>
<dbReference type="GO" id="GO:0003723">
    <property type="term" value="F:RNA binding"/>
    <property type="evidence" value="ECO:0007669"/>
    <property type="project" value="UniProtKB-UniRule"/>
</dbReference>
<dbReference type="PANTHER" id="PTHR24031">
    <property type="entry name" value="RNA HELICASE"/>
    <property type="match status" value="1"/>
</dbReference>
<dbReference type="Gene3D" id="3.40.50.300">
    <property type="entry name" value="P-loop containing nucleotide triphosphate hydrolases"/>
    <property type="match status" value="2"/>
</dbReference>
<evidence type="ECO:0000256" key="16">
    <source>
        <dbReference type="SAM" id="MobiDB-lite"/>
    </source>
</evidence>
<dbReference type="Pfam" id="PF13959">
    <property type="entry name" value="CTE_SPB4"/>
    <property type="match status" value="1"/>
</dbReference>
<dbReference type="InterPro" id="IPR025313">
    <property type="entry name" value="SPB4-like_CTE"/>
</dbReference>
<evidence type="ECO:0000259" key="18">
    <source>
        <dbReference type="PROSITE" id="PS51194"/>
    </source>
</evidence>
<dbReference type="PROSITE" id="PS00039">
    <property type="entry name" value="DEAD_ATP_HELICASE"/>
    <property type="match status" value="1"/>
</dbReference>
<evidence type="ECO:0000259" key="17">
    <source>
        <dbReference type="PROSITE" id="PS51192"/>
    </source>
</evidence>
<comment type="function">
    <text evidence="15">RNA helicase.</text>
</comment>
<evidence type="ECO:0000256" key="5">
    <source>
        <dbReference type="ARBA" id="ARBA00022801"/>
    </source>
</evidence>
<dbReference type="EC" id="3.6.4.13" evidence="15"/>
<dbReference type="SMART" id="SM00487">
    <property type="entry name" value="DEXDc"/>
    <property type="match status" value="1"/>
</dbReference>
<dbReference type="Pfam" id="PF00271">
    <property type="entry name" value="Helicase_C"/>
    <property type="match status" value="1"/>
</dbReference>
<dbReference type="GO" id="GO:0005524">
    <property type="term" value="F:ATP binding"/>
    <property type="evidence" value="ECO:0007669"/>
    <property type="project" value="UniProtKB-UniRule"/>
</dbReference>
<comment type="caution">
    <text evidence="19">The sequence shown here is derived from an EMBL/GenBank/DDBJ whole genome shotgun (WGS) entry which is preliminary data.</text>
</comment>
<comment type="subunit">
    <text evidence="13">Component of pre-60S ribosomal complexes.</text>
</comment>
<comment type="subcellular location">
    <subcellularLocation>
        <location evidence="1">Nucleus</location>
        <location evidence="1">Nucleolus</location>
    </subcellularLocation>
</comment>
<comment type="catalytic activity">
    <reaction evidence="15">
        <text>ATP + H2O = ADP + phosphate + H(+)</text>
        <dbReference type="Rhea" id="RHEA:13065"/>
        <dbReference type="ChEBI" id="CHEBI:15377"/>
        <dbReference type="ChEBI" id="CHEBI:15378"/>
        <dbReference type="ChEBI" id="CHEBI:30616"/>
        <dbReference type="ChEBI" id="CHEBI:43474"/>
        <dbReference type="ChEBI" id="CHEBI:456216"/>
        <dbReference type="EC" id="3.6.4.13"/>
    </reaction>
</comment>
<dbReference type="CDD" id="cd17960">
    <property type="entry name" value="DEADc_DDX55"/>
    <property type="match status" value="1"/>
</dbReference>
<keyword evidence="8 15" id="KW-0694">RNA-binding</keyword>
<evidence type="ECO:0000313" key="20">
    <source>
        <dbReference type="Proteomes" id="UP001244011"/>
    </source>
</evidence>
<keyword evidence="4 14" id="KW-0547">Nucleotide-binding</keyword>
<dbReference type="GO" id="GO:0016787">
    <property type="term" value="F:hydrolase activity"/>
    <property type="evidence" value="ECO:0007669"/>
    <property type="project" value="UniProtKB-KW"/>
</dbReference>
<evidence type="ECO:0000256" key="1">
    <source>
        <dbReference type="ARBA" id="ARBA00004604"/>
    </source>
</evidence>
<evidence type="ECO:0000256" key="6">
    <source>
        <dbReference type="ARBA" id="ARBA00022806"/>
    </source>
</evidence>
<keyword evidence="6 14" id="KW-0347">Helicase</keyword>
<dbReference type="GO" id="GO:0006364">
    <property type="term" value="P:rRNA processing"/>
    <property type="evidence" value="ECO:0007669"/>
    <property type="project" value="UniProtKB-KW"/>
</dbReference>
<dbReference type="AlphaFoldDB" id="A0AAJ0C8X2"/>
<dbReference type="GO" id="GO:0005730">
    <property type="term" value="C:nucleolus"/>
    <property type="evidence" value="ECO:0007669"/>
    <property type="project" value="UniProtKB-SubCell"/>
</dbReference>
<name>A0AAJ0C8X2_9PEZI</name>
<keyword evidence="3" id="KW-0698">rRNA processing</keyword>
<sequence length="631" mass="70370">MMAEEKVASKKLPRAWDALTPPLAEWILDAVSSMGYTQATPVQKATFDFFRGNKDVVVEAVTGSGKTVAYLIPVIERLLRADESAKRNHVKAIIISPTRELAAQIFKVLLDLLAFHQDSAEFLPYIQSDDRRPDTAGRVVVPQLCVGGTVKAAEDLRGFLRLSPNLLVGTPGRLAELLSSPHVKTPSTFFECLVLDEADRLLDMGFHDPLSRILGFLPKTRRTGLFSASVNDAVQEIIRVGLLYPHKITVRVKSLKDGDIVDKKTPASLEIKYQVTKASEKIPALCQILEKLEPRPQRTLVFLSTCFAVKYFSRVLPSILPKGFSLIALHGKLEPQARERNFARFLSSTSPTVLLTTDVAARGLDIPQVDLVVQMDPHTKNFIHRCGRAGRAGRKGLAVVFLHPGREEGYVQFLEVRQTPMTPLTRPAVAVTAGECERAAASMRAQARADRDVYQMAQRAFVSWVRSFIEQQASSIFRTADLDWADLAEGYGLLELPKMPELRGLDVDRSLGLGIDAEKIPFKDKTRERKRQAELAEWKAAKASRAADGGDGTPSGRKKNEAWSGKHEREDVKVARREKKRRKREAELVGKMTDQEKEERRKLEEMIGEVRRNNAAKALQGDDDEFEGFGD</sequence>
<dbReference type="InterPro" id="IPR011545">
    <property type="entry name" value="DEAD/DEAH_box_helicase_dom"/>
</dbReference>
<dbReference type="GO" id="GO:0003724">
    <property type="term" value="F:RNA helicase activity"/>
    <property type="evidence" value="ECO:0007669"/>
    <property type="project" value="UniProtKB-EC"/>
</dbReference>
<proteinExistence type="inferred from homology"/>
<dbReference type="CDD" id="cd18787">
    <property type="entry name" value="SF2_C_DEAD"/>
    <property type="match status" value="1"/>
</dbReference>
<feature type="compositionally biased region" description="Basic and acidic residues" evidence="16">
    <location>
        <begin position="558"/>
        <end position="575"/>
    </location>
</feature>
<feature type="domain" description="Helicase ATP-binding" evidence="17">
    <location>
        <begin position="47"/>
        <end position="248"/>
    </location>
</feature>
<comment type="domain">
    <text evidence="15">The Q motif is unique to and characteristic of the DEAD box family of RNA helicases and controls ATP binding and hydrolysis.</text>
</comment>
<dbReference type="RefSeq" id="XP_060288538.1">
    <property type="nucleotide sequence ID" value="XM_060431364.1"/>
</dbReference>
<keyword evidence="20" id="KW-1185">Reference proteome</keyword>
<feature type="domain" description="Helicase C-terminal" evidence="18">
    <location>
        <begin position="284"/>
        <end position="432"/>
    </location>
</feature>
<keyword evidence="2" id="KW-0690">Ribosome biogenesis</keyword>
<evidence type="ECO:0000256" key="10">
    <source>
        <dbReference type="ARBA" id="ARBA00023242"/>
    </source>
</evidence>
<dbReference type="PROSITE" id="PS51192">
    <property type="entry name" value="HELICASE_ATP_BIND_1"/>
    <property type="match status" value="1"/>
</dbReference>
<dbReference type="GeneID" id="85314551"/>
<feature type="compositionally biased region" description="Basic and acidic residues" evidence="16">
    <location>
        <begin position="584"/>
        <end position="612"/>
    </location>
</feature>
<evidence type="ECO:0000256" key="14">
    <source>
        <dbReference type="RuleBase" id="RU000492"/>
    </source>
</evidence>
<protein>
    <recommendedName>
        <fullName evidence="15">ATP-dependent RNA helicase</fullName>
        <ecNumber evidence="15">3.6.4.13</ecNumber>
    </recommendedName>
</protein>
<feature type="compositionally biased region" description="Acidic residues" evidence="16">
    <location>
        <begin position="621"/>
        <end position="631"/>
    </location>
</feature>
<evidence type="ECO:0000256" key="9">
    <source>
        <dbReference type="ARBA" id="ARBA00023054"/>
    </source>
</evidence>
<evidence type="ECO:0000256" key="11">
    <source>
        <dbReference type="ARBA" id="ARBA00037566"/>
    </source>
</evidence>
<dbReference type="InterPro" id="IPR001650">
    <property type="entry name" value="Helicase_C-like"/>
</dbReference>
<evidence type="ECO:0000256" key="2">
    <source>
        <dbReference type="ARBA" id="ARBA00022517"/>
    </source>
</evidence>
<evidence type="ECO:0000256" key="3">
    <source>
        <dbReference type="ARBA" id="ARBA00022552"/>
    </source>
</evidence>
<dbReference type="InterPro" id="IPR056330">
    <property type="entry name" value="CTT_SPB4"/>
</dbReference>
<evidence type="ECO:0000256" key="7">
    <source>
        <dbReference type="ARBA" id="ARBA00022840"/>
    </source>
</evidence>
<keyword evidence="7 14" id="KW-0067">ATP-binding</keyword>
<comment type="function">
    <text evidence="11">ATP-binding RNA helicase involved in the biogenesis of 60S ribosomal subunits. Binds 90S pre-ribosomal particles and dissociates from pre-60S ribosomal particles after processing of 27SB pre-rRNA. Required for the normal formation of 18S rRNA through the processing of pre-rRNAs at sites A0, A1 and A2, and the normal formation of 25S and 5.8S rRNAs through the processing of pre-rRNAs at sites C1 and C2.</text>
</comment>
<dbReference type="InterPro" id="IPR000629">
    <property type="entry name" value="RNA-helicase_DEAD-box_CS"/>
</dbReference>
<dbReference type="SUPFAM" id="SSF52540">
    <property type="entry name" value="P-loop containing nucleoside triphosphate hydrolases"/>
    <property type="match status" value="1"/>
</dbReference>
<dbReference type="Pfam" id="PF00270">
    <property type="entry name" value="DEAD"/>
    <property type="match status" value="1"/>
</dbReference>
<dbReference type="InterPro" id="IPR027417">
    <property type="entry name" value="P-loop_NTPase"/>
</dbReference>
<evidence type="ECO:0000256" key="8">
    <source>
        <dbReference type="ARBA" id="ARBA00022884"/>
    </source>
</evidence>